<organism evidence="3 4">
    <name type="scientific">Aspergillus niger</name>
    <dbReference type="NCBI Taxonomy" id="5061"/>
    <lineage>
        <taxon>Eukaryota</taxon>
        <taxon>Fungi</taxon>
        <taxon>Dikarya</taxon>
        <taxon>Ascomycota</taxon>
        <taxon>Pezizomycotina</taxon>
        <taxon>Eurotiomycetes</taxon>
        <taxon>Eurotiomycetidae</taxon>
        <taxon>Eurotiales</taxon>
        <taxon>Aspergillaceae</taxon>
        <taxon>Aspergillus</taxon>
        <taxon>Aspergillus subgen. Circumdati</taxon>
    </lineage>
</organism>
<proteinExistence type="predicted"/>
<dbReference type="AlphaFoldDB" id="A0A9W6A8G1"/>
<feature type="active site" description="Proton acceptor" evidence="1">
    <location>
        <position position="249"/>
    </location>
</feature>
<dbReference type="InterPro" id="IPR038656">
    <property type="entry name" value="Peptidase_G1_sf"/>
</dbReference>
<dbReference type="EMBL" id="BRPB01000077">
    <property type="protein sequence ID" value="GLA53294.1"/>
    <property type="molecule type" value="Genomic_DNA"/>
</dbReference>
<gene>
    <name evidence="3" type="ORF">AnigIFM63604_010385</name>
</gene>
<dbReference type="GO" id="GO:0006508">
    <property type="term" value="P:proteolysis"/>
    <property type="evidence" value="ECO:0007669"/>
    <property type="project" value="InterPro"/>
</dbReference>
<dbReference type="SUPFAM" id="SSF49899">
    <property type="entry name" value="Concanavalin A-like lectins/glucanases"/>
    <property type="match status" value="1"/>
</dbReference>
<dbReference type="InterPro" id="IPR013320">
    <property type="entry name" value="ConA-like_dom_sf"/>
</dbReference>
<evidence type="ECO:0000313" key="3">
    <source>
        <dbReference type="EMBL" id="GLA53294.1"/>
    </source>
</evidence>
<feature type="region of interest" description="Disordered" evidence="2">
    <location>
        <begin position="81"/>
        <end position="101"/>
    </location>
</feature>
<dbReference type="GO" id="GO:0070007">
    <property type="term" value="F:glutamic-type endopeptidase activity"/>
    <property type="evidence" value="ECO:0007669"/>
    <property type="project" value="InterPro"/>
</dbReference>
<protein>
    <recommendedName>
        <fullName evidence="5">Aspergillopepsin-2</fullName>
    </recommendedName>
</protein>
<dbReference type="PANTHER" id="PTHR37536:SF1">
    <property type="entry name" value="ASPERGILLOPEPSIN, PUTAITVE (AFU_ORTHOLOGUE AFUA_7G01200)"/>
    <property type="match status" value="1"/>
</dbReference>
<dbReference type="Proteomes" id="UP001144191">
    <property type="component" value="Unassembled WGS sequence"/>
</dbReference>
<dbReference type="PRINTS" id="PR00977">
    <property type="entry name" value="SCYTLDPTASE"/>
</dbReference>
<evidence type="ECO:0008006" key="5">
    <source>
        <dbReference type="Google" id="ProtNLM"/>
    </source>
</evidence>
<evidence type="ECO:0000313" key="4">
    <source>
        <dbReference type="Proteomes" id="UP001144191"/>
    </source>
</evidence>
<evidence type="ECO:0000256" key="2">
    <source>
        <dbReference type="SAM" id="MobiDB-lite"/>
    </source>
</evidence>
<dbReference type="InterPro" id="IPR000250">
    <property type="entry name" value="Peptidase_G1"/>
</dbReference>
<comment type="caution">
    <text evidence="3">The sequence shown here is derived from an EMBL/GenBank/DDBJ whole genome shotgun (WGS) entry which is preliminary data.</text>
</comment>
<reference evidence="3" key="1">
    <citation type="submission" date="2022-07" db="EMBL/GenBank/DDBJ databases">
        <title>Taxonomy of Aspergillus series Nigri: significant species reduction supported by multi-species coalescent approaches.</title>
        <authorList>
            <person name="Bian C."/>
            <person name="Kusuya Y."/>
            <person name="Sklenar F."/>
            <person name="D'hooge E."/>
            <person name="Yaguchi T."/>
            <person name="Takahashi H."/>
            <person name="Hubka V."/>
        </authorList>
    </citation>
    <scope>NUCLEOTIDE SEQUENCE</scope>
    <source>
        <strain evidence="3">IFM 63604</strain>
    </source>
</reference>
<sequence>MHLNMGGRDVAILSRHFAVTSSQSVNGVVSGMFQHTVTSSPSFTTNQILKMKFTAAIATAILASVAVAAPQRGLEARLTARGTSKGSRPLQAVARPASTKNQTNVEYSSNWSGAVLVEPPSAAATYTAVTGTFTVPEPTGNSGGSQAASAWVGIDGDTYGNAILQTGVDFTVTDGEASFDAWYEWYPDYAYDFSGIDISAGDEIVAIVESYTSTTGIAIIENKSTGQKVSKELSSSSSLGGQNAEWIVEDFEENGSLVNLVDFGTVTFTGAVAKAAGGESVGLTDATIIEIEENGQVVTDVTIDSDSEVTITYE</sequence>
<dbReference type="PANTHER" id="PTHR37536">
    <property type="entry name" value="PUTATIVE (AFU_ORTHOLOGUE AFUA_3G02970)-RELATED"/>
    <property type="match status" value="1"/>
</dbReference>
<accession>A0A9W6A8G1</accession>
<evidence type="ECO:0000256" key="1">
    <source>
        <dbReference type="PIRSR" id="PIRSR600250-50"/>
    </source>
</evidence>
<name>A0A9W6A8G1_ASPNG</name>
<dbReference type="Pfam" id="PF01828">
    <property type="entry name" value="Peptidase_A4"/>
    <property type="match status" value="1"/>
</dbReference>
<dbReference type="CDD" id="cd13426">
    <property type="entry name" value="Peptidase_G1"/>
    <property type="match status" value="1"/>
</dbReference>
<dbReference type="Gene3D" id="2.60.120.700">
    <property type="entry name" value="Peptidase G1"/>
    <property type="match status" value="1"/>
</dbReference>